<proteinExistence type="predicted"/>
<evidence type="ECO:0000313" key="1">
    <source>
        <dbReference type="EMBL" id="GAI47257.1"/>
    </source>
</evidence>
<organism evidence="1">
    <name type="scientific">marine sediment metagenome</name>
    <dbReference type="NCBI Taxonomy" id="412755"/>
    <lineage>
        <taxon>unclassified sequences</taxon>
        <taxon>metagenomes</taxon>
        <taxon>ecological metagenomes</taxon>
    </lineage>
</organism>
<reference evidence="1" key="1">
    <citation type="journal article" date="2014" name="Front. Microbiol.">
        <title>High frequency of phylogenetically diverse reductive dehalogenase-homologous genes in deep subseafloor sedimentary metagenomes.</title>
        <authorList>
            <person name="Kawai M."/>
            <person name="Futagami T."/>
            <person name="Toyoda A."/>
            <person name="Takaki Y."/>
            <person name="Nishi S."/>
            <person name="Hori S."/>
            <person name="Arai W."/>
            <person name="Tsubouchi T."/>
            <person name="Morono Y."/>
            <person name="Uchiyama I."/>
            <person name="Ito T."/>
            <person name="Fujiyama A."/>
            <person name="Inagaki F."/>
            <person name="Takami H."/>
        </authorList>
    </citation>
    <scope>NUCLEOTIDE SEQUENCE</scope>
    <source>
        <strain evidence="1">Expedition CK06-06</strain>
    </source>
</reference>
<accession>X1NT86</accession>
<protein>
    <recommendedName>
        <fullName evidence="2">DUF11 domain-containing protein</fullName>
    </recommendedName>
</protein>
<dbReference type="EMBL" id="BARV01042312">
    <property type="protein sequence ID" value="GAI47257.1"/>
    <property type="molecule type" value="Genomic_DNA"/>
</dbReference>
<comment type="caution">
    <text evidence="1">The sequence shown here is derived from an EMBL/GenBank/DDBJ whole genome shotgun (WGS) entry which is preliminary data.</text>
</comment>
<gene>
    <name evidence="1" type="ORF">S06H3_63684</name>
</gene>
<dbReference type="AlphaFoldDB" id="X1NT86"/>
<name>X1NT86_9ZZZZ</name>
<evidence type="ECO:0008006" key="2">
    <source>
        <dbReference type="Google" id="ProtNLM"/>
    </source>
</evidence>
<feature type="non-terminal residue" evidence="1">
    <location>
        <position position="130"/>
    </location>
</feature>
<sequence>YFSNIDYPISNLRIKIEYPSGFEFFESQPKALGKTEWEIPLLNKAGGGRIEVSGILRGEVQESKIFRANLGIWQEGEFVLLKETIKGIEITRPSIFVSYQINNSPQYVANPGDYLYYEIFFKNTGEEVLE</sequence>
<feature type="non-terminal residue" evidence="1">
    <location>
        <position position="1"/>
    </location>
</feature>